<accession>A0ABN7RL57</accession>
<evidence type="ECO:0000313" key="2">
    <source>
        <dbReference type="Proteomes" id="UP001158576"/>
    </source>
</evidence>
<name>A0ABN7RL57_OIKDI</name>
<dbReference type="Proteomes" id="UP001158576">
    <property type="component" value="Chromosome PAR"/>
</dbReference>
<keyword evidence="2" id="KW-1185">Reference proteome</keyword>
<organism evidence="1 2">
    <name type="scientific">Oikopleura dioica</name>
    <name type="common">Tunicate</name>
    <dbReference type="NCBI Taxonomy" id="34765"/>
    <lineage>
        <taxon>Eukaryota</taxon>
        <taxon>Metazoa</taxon>
        <taxon>Chordata</taxon>
        <taxon>Tunicata</taxon>
        <taxon>Appendicularia</taxon>
        <taxon>Copelata</taxon>
        <taxon>Oikopleuridae</taxon>
        <taxon>Oikopleura</taxon>
    </lineage>
</organism>
<reference evidence="1 2" key="1">
    <citation type="submission" date="2021-04" db="EMBL/GenBank/DDBJ databases">
        <authorList>
            <person name="Bliznina A."/>
        </authorList>
    </citation>
    <scope>NUCLEOTIDE SEQUENCE [LARGE SCALE GENOMIC DNA]</scope>
</reference>
<sequence>MIASSWCLTIPLIGQCLGPNSTLSTRRFAIFSELDFSSGFSDASLGEKYKFRPTELLARSMVDEIVPIDLQAVSGINQLQSKMCEVATNGTLAFVFIAKQETIRYAQVISESLGIPIFAVPLDNRGETKISTTNQIGVGRMKPKMTVDIGQEIIGGQYIQPMEQIAALVMYQRFPKIIVIYDSNYSLQDFDLFHRYLGDQVKSSQFSDIFRQFVY</sequence>
<protein>
    <submittedName>
        <fullName evidence="1">Oidioi.mRNA.OKI2018_I69.PAR.g9532.t1.cds</fullName>
    </submittedName>
</protein>
<gene>
    <name evidence="1" type="ORF">OKIOD_LOCUS1090</name>
</gene>
<dbReference type="EMBL" id="OU015568">
    <property type="protein sequence ID" value="CAG5080293.1"/>
    <property type="molecule type" value="Genomic_DNA"/>
</dbReference>
<proteinExistence type="predicted"/>
<evidence type="ECO:0000313" key="1">
    <source>
        <dbReference type="EMBL" id="CAG5080293.1"/>
    </source>
</evidence>